<keyword evidence="4" id="KW-1185">Reference proteome</keyword>
<evidence type="ECO:0000313" key="3">
    <source>
        <dbReference type="EMBL" id="GAQ91331.1"/>
    </source>
</evidence>
<dbReference type="Proteomes" id="UP000054558">
    <property type="component" value="Unassembled WGS sequence"/>
</dbReference>
<dbReference type="Pfam" id="PF12937">
    <property type="entry name" value="F-box-like"/>
    <property type="match status" value="1"/>
</dbReference>
<reference evidence="3 4" key="1">
    <citation type="journal article" date="2014" name="Nat. Commun.">
        <title>Klebsormidium flaccidum genome reveals primary factors for plant terrestrial adaptation.</title>
        <authorList>
            <person name="Hori K."/>
            <person name="Maruyama F."/>
            <person name="Fujisawa T."/>
            <person name="Togashi T."/>
            <person name="Yamamoto N."/>
            <person name="Seo M."/>
            <person name="Sato S."/>
            <person name="Yamada T."/>
            <person name="Mori H."/>
            <person name="Tajima N."/>
            <person name="Moriyama T."/>
            <person name="Ikeuchi M."/>
            <person name="Watanabe M."/>
            <person name="Wada H."/>
            <person name="Kobayashi K."/>
            <person name="Saito M."/>
            <person name="Masuda T."/>
            <person name="Sasaki-Sekimoto Y."/>
            <person name="Mashiguchi K."/>
            <person name="Awai K."/>
            <person name="Shimojima M."/>
            <person name="Masuda S."/>
            <person name="Iwai M."/>
            <person name="Nobusawa T."/>
            <person name="Narise T."/>
            <person name="Kondo S."/>
            <person name="Saito H."/>
            <person name="Sato R."/>
            <person name="Murakawa M."/>
            <person name="Ihara Y."/>
            <person name="Oshima-Yamada Y."/>
            <person name="Ohtaka K."/>
            <person name="Satoh M."/>
            <person name="Sonobe K."/>
            <person name="Ishii M."/>
            <person name="Ohtani R."/>
            <person name="Kanamori-Sato M."/>
            <person name="Honoki R."/>
            <person name="Miyazaki D."/>
            <person name="Mochizuki H."/>
            <person name="Umetsu J."/>
            <person name="Higashi K."/>
            <person name="Shibata D."/>
            <person name="Kamiya Y."/>
            <person name="Sato N."/>
            <person name="Nakamura Y."/>
            <person name="Tabata S."/>
            <person name="Ida S."/>
            <person name="Kurokawa K."/>
            <person name="Ohta H."/>
        </authorList>
    </citation>
    <scope>NUCLEOTIDE SEQUENCE [LARGE SCALE GENOMIC DNA]</scope>
    <source>
        <strain evidence="3 4">NIES-2285</strain>
    </source>
</reference>
<sequence>MATMKRNTGTVTVEDLGQELLASIFLKLGPSPMHLVALACVCKRWRQVMEGDLWRQLCLEAAPALCNSLLYSVTSASPPGGWLGVYKLLLYCPGLETSANWERAERLAGVYEDILGHMHETASGFQTGPQVNKDLGLMAQFASDVLFVSSPCSHEMRSQRCGSIGLLGMVFRGVVQRFEHSAIARRLGAVAYLNAPGYAQKQLQKMATDLCAYCQAPLVMLPPAIFDNPICDTEPVPRDGKFNFQLTKGNGVNVSGHCCLNGHLIGVYQGWDGGQLLHREKFPGSGAGLSVQTCRIGRVLSSALLPNPENCSCDTAVKKSLDAFSASRRIKRLLDRIDKEGGESELSRVQEWWPAGETQVEYEIRRRQEILDTELEWIEKLFKADLARFPESELDLDIGDETPFWSIDGKDLQRIKTFLDSVPYSEGVFLEYLKHREHTTSITLERIRRMRLYNLKEQELEEARKKLIETALAALGVRVTTRGRLLGQWPDPLSVERYIKLGDVSVYEVVMCQKRELQDRKLAAAARQKANKEAREKVKENGKTTRSSK</sequence>
<name>A0A1Y1IQ26_KLENI</name>
<dbReference type="PANTHER" id="PTHR31348">
    <property type="entry name" value="EID1-LIKE F-BOX PROTEIN 2-RELATED"/>
    <property type="match status" value="1"/>
</dbReference>
<organism evidence="3 4">
    <name type="scientific">Klebsormidium nitens</name>
    <name type="common">Green alga</name>
    <name type="synonym">Ulothrix nitens</name>
    <dbReference type="NCBI Taxonomy" id="105231"/>
    <lineage>
        <taxon>Eukaryota</taxon>
        <taxon>Viridiplantae</taxon>
        <taxon>Streptophyta</taxon>
        <taxon>Klebsormidiophyceae</taxon>
        <taxon>Klebsormidiales</taxon>
        <taxon>Klebsormidiaceae</taxon>
        <taxon>Klebsormidium</taxon>
    </lineage>
</organism>
<proteinExistence type="predicted"/>
<feature type="compositionally biased region" description="Basic and acidic residues" evidence="1">
    <location>
        <begin position="530"/>
        <end position="543"/>
    </location>
</feature>
<dbReference type="Gene3D" id="1.20.1280.50">
    <property type="match status" value="1"/>
</dbReference>
<evidence type="ECO:0000313" key="4">
    <source>
        <dbReference type="Proteomes" id="UP000054558"/>
    </source>
</evidence>
<evidence type="ECO:0000256" key="1">
    <source>
        <dbReference type="SAM" id="MobiDB-lite"/>
    </source>
</evidence>
<dbReference type="InterPro" id="IPR036047">
    <property type="entry name" value="F-box-like_dom_sf"/>
</dbReference>
<protein>
    <submittedName>
        <fullName evidence="3">F-box family protein</fullName>
    </submittedName>
</protein>
<dbReference type="AlphaFoldDB" id="A0A1Y1IQ26"/>
<dbReference type="InterPro" id="IPR001810">
    <property type="entry name" value="F-box_dom"/>
</dbReference>
<dbReference type="SUPFAM" id="SSF81383">
    <property type="entry name" value="F-box domain"/>
    <property type="match status" value="1"/>
</dbReference>
<dbReference type="GO" id="GO:0005634">
    <property type="term" value="C:nucleus"/>
    <property type="evidence" value="ECO:0000318"/>
    <property type="project" value="GO_Central"/>
</dbReference>
<dbReference type="InterPro" id="IPR040267">
    <property type="entry name" value="EID1-like"/>
</dbReference>
<accession>A0A1Y1IQ26</accession>
<gene>
    <name evidence="3" type="ORF">KFL_007670010</name>
</gene>
<dbReference type="OrthoDB" id="761790at2759"/>
<evidence type="ECO:0000259" key="2">
    <source>
        <dbReference type="PROSITE" id="PS50181"/>
    </source>
</evidence>
<feature type="domain" description="F-box" evidence="2">
    <location>
        <begin position="10"/>
        <end position="57"/>
    </location>
</feature>
<dbReference type="EMBL" id="DF237716">
    <property type="protein sequence ID" value="GAQ91331.1"/>
    <property type="molecule type" value="Genomic_DNA"/>
</dbReference>
<feature type="region of interest" description="Disordered" evidence="1">
    <location>
        <begin position="528"/>
        <end position="549"/>
    </location>
</feature>
<dbReference type="PANTHER" id="PTHR31348:SF4">
    <property type="entry name" value="PHYTOCHROME A-ASSOCIATED F-BOX PROTEIN"/>
    <property type="match status" value="1"/>
</dbReference>
<dbReference type="PROSITE" id="PS50181">
    <property type="entry name" value="FBOX"/>
    <property type="match status" value="1"/>
</dbReference>